<evidence type="ECO:0000256" key="5">
    <source>
        <dbReference type="RuleBase" id="RU361155"/>
    </source>
</evidence>
<dbReference type="EC" id="2.8.2.-" evidence="5"/>
<dbReference type="EMBL" id="KK734734">
    <property type="protein sequence ID" value="KFR10455.1"/>
    <property type="molecule type" value="Genomic_DNA"/>
</dbReference>
<organism evidence="7 8">
    <name type="scientific">Opisthocomus hoazin</name>
    <name type="common">Hoatzin</name>
    <name type="synonym">Phasianus hoazin</name>
    <dbReference type="NCBI Taxonomy" id="30419"/>
    <lineage>
        <taxon>Eukaryota</taxon>
        <taxon>Metazoa</taxon>
        <taxon>Chordata</taxon>
        <taxon>Craniata</taxon>
        <taxon>Vertebrata</taxon>
        <taxon>Euteleostomi</taxon>
        <taxon>Archelosauria</taxon>
        <taxon>Archosauria</taxon>
        <taxon>Dinosauria</taxon>
        <taxon>Saurischia</taxon>
        <taxon>Theropoda</taxon>
        <taxon>Coelurosauria</taxon>
        <taxon>Aves</taxon>
        <taxon>Neognathae</taxon>
        <taxon>Neoaves</taxon>
        <taxon>Opisthocomiformes</taxon>
        <taxon>Opisthocomidae</taxon>
        <taxon>Opisthocomus</taxon>
    </lineage>
</organism>
<feature type="domain" description="Sulfotransferase" evidence="6">
    <location>
        <begin position="8"/>
        <end position="204"/>
    </location>
</feature>
<evidence type="ECO:0000256" key="4">
    <source>
        <dbReference type="ARBA" id="ARBA00022679"/>
    </source>
</evidence>
<dbReference type="Proteomes" id="UP000053605">
    <property type="component" value="Unassembled WGS sequence"/>
</dbReference>
<dbReference type="PhylomeDB" id="A0A091W5V7"/>
<dbReference type="GO" id="GO:0005737">
    <property type="term" value="C:cytoplasm"/>
    <property type="evidence" value="ECO:0007669"/>
    <property type="project" value="UniProtKB-SubCell"/>
</dbReference>
<proteinExistence type="inferred from homology"/>
<feature type="non-terminal residue" evidence="7">
    <location>
        <position position="212"/>
    </location>
</feature>
<dbReference type="Gene3D" id="3.40.50.300">
    <property type="entry name" value="P-loop containing nucleotide triphosphate hydrolases"/>
    <property type="match status" value="1"/>
</dbReference>
<evidence type="ECO:0000259" key="6">
    <source>
        <dbReference type="Pfam" id="PF00685"/>
    </source>
</evidence>
<comment type="subcellular location">
    <subcellularLocation>
        <location evidence="1">Cytoplasm</location>
    </subcellularLocation>
</comment>
<keyword evidence="3" id="KW-0963">Cytoplasm</keyword>
<gene>
    <name evidence="7" type="ORF">N306_07768</name>
</gene>
<evidence type="ECO:0000256" key="3">
    <source>
        <dbReference type="ARBA" id="ARBA00022490"/>
    </source>
</evidence>
<name>A0A091W5V7_OPIHO</name>
<evidence type="ECO:0000313" key="7">
    <source>
        <dbReference type="EMBL" id="KFR10455.1"/>
    </source>
</evidence>
<keyword evidence="8" id="KW-1185">Reference proteome</keyword>
<feature type="non-terminal residue" evidence="7">
    <location>
        <position position="1"/>
    </location>
</feature>
<dbReference type="InterPro" id="IPR000863">
    <property type="entry name" value="Sulfotransferase_dom"/>
</dbReference>
<evidence type="ECO:0000256" key="2">
    <source>
        <dbReference type="ARBA" id="ARBA00005771"/>
    </source>
</evidence>
<protein>
    <recommendedName>
        <fullName evidence="5">Sulfotransferase</fullName>
        <ecNumber evidence="5">2.8.2.-</ecNumber>
    </recommendedName>
</protein>
<dbReference type="InterPro" id="IPR027417">
    <property type="entry name" value="P-loop_NTPase"/>
</dbReference>
<dbReference type="STRING" id="30419.A0A091W5V7"/>
<comment type="similarity">
    <text evidence="2 5">Belongs to the sulfotransferase 1 family.</text>
</comment>
<dbReference type="AlphaFoldDB" id="A0A091W5V7"/>
<dbReference type="SUPFAM" id="SSF52540">
    <property type="entry name" value="P-loop containing nucleoside triphosphate hydrolases"/>
    <property type="match status" value="1"/>
</dbReference>
<accession>A0A091W5V7</accession>
<sequence>APGETSFVGTEQLEAMVSPRIIKTHIPAHILPKSFWENRCKMIYMGRNAKDVAVSFYHFDLMNKLHPHPGTWAQYLEEFMAGRVAYGSWYDHVKDYWEQRKDHPILYLFYEDLKQDPRQEIAKVARFLGRELPEAALDAITRHTSFEAMRDNPTTNYSTLPSHFMDHGVSPFMRKGVTGDWKNHFTVAQSERFDQDYAQKMAGTDLRFRTQI</sequence>
<evidence type="ECO:0000313" key="8">
    <source>
        <dbReference type="Proteomes" id="UP000053605"/>
    </source>
</evidence>
<evidence type="ECO:0000256" key="1">
    <source>
        <dbReference type="ARBA" id="ARBA00004496"/>
    </source>
</evidence>
<dbReference type="Pfam" id="PF00685">
    <property type="entry name" value="Sulfotransfer_1"/>
    <property type="match status" value="1"/>
</dbReference>
<dbReference type="FunFam" id="3.40.50.300:FF:000433">
    <property type="entry name" value="Estrogen sulfotransferase"/>
    <property type="match status" value="1"/>
</dbReference>
<dbReference type="PANTHER" id="PTHR11783">
    <property type="entry name" value="SULFOTRANSFERASE SULT"/>
    <property type="match status" value="1"/>
</dbReference>
<dbReference type="GO" id="GO:0008146">
    <property type="term" value="F:sulfotransferase activity"/>
    <property type="evidence" value="ECO:0007669"/>
    <property type="project" value="InterPro"/>
</dbReference>
<keyword evidence="4 5" id="KW-0808">Transferase</keyword>
<reference evidence="7 8" key="1">
    <citation type="submission" date="2014-04" db="EMBL/GenBank/DDBJ databases">
        <title>Genome evolution of avian class.</title>
        <authorList>
            <person name="Zhang G."/>
            <person name="Li C."/>
        </authorList>
    </citation>
    <scope>NUCLEOTIDE SEQUENCE [LARGE SCALE GENOMIC DNA]</scope>
    <source>
        <strain evidence="7">BGI_N306</strain>
    </source>
</reference>